<evidence type="ECO:0000313" key="2">
    <source>
        <dbReference type="Ensembl" id="ENSSSCP00015042252.1"/>
    </source>
</evidence>
<dbReference type="AlphaFoldDB" id="A0A4X1ST29"/>
<dbReference type="Gene3D" id="6.10.140.140">
    <property type="match status" value="1"/>
</dbReference>
<dbReference type="Proteomes" id="UP000694723">
    <property type="component" value="Unplaced"/>
</dbReference>
<accession>A0A4X1ST29</accession>
<dbReference type="Proteomes" id="UP000694727">
    <property type="component" value="Unplaced"/>
</dbReference>
<dbReference type="Ensembl" id="ENSSSCT00040046298.1">
    <property type="protein sequence ID" value="ENSSSCP00040019414.1"/>
    <property type="gene ID" value="ENSSSCG00040034378.1"/>
</dbReference>
<dbReference type="InterPro" id="IPR001909">
    <property type="entry name" value="KRAB"/>
</dbReference>
<reference evidence="3 4" key="1">
    <citation type="submission" date="2017-08" db="EMBL/GenBank/DDBJ databases">
        <title>USMARCv1.0.</title>
        <authorList>
            <person name="Hannum G.I."/>
            <person name="Koren S."/>
            <person name="Schroeder S.G."/>
            <person name="Chin S.C."/>
            <person name="Nonneman D.J."/>
            <person name="Becker S.A."/>
            <person name="Rosen B.D."/>
            <person name="Bickhart D.M."/>
            <person name="Putnam N.H."/>
            <person name="Green R.E."/>
            <person name="Tuggle C.K."/>
            <person name="Liu H."/>
            <person name="Rohrer G.A."/>
            <person name="Warr A."/>
            <person name="Hall R."/>
            <person name="Kim K."/>
            <person name="Hume D.A."/>
            <person name="Talbot R."/>
            <person name="Chow W."/>
            <person name="Howe K."/>
            <person name="Schwartz A.S."/>
            <person name="Watson M."/>
            <person name="Archibald A.L."/>
            <person name="Phillippy A.M."/>
            <person name="Smith T.P.L."/>
        </authorList>
    </citation>
    <scope>NUCLEOTIDE SEQUENCE [LARGE SCALE GENOMIC DNA]</scope>
</reference>
<evidence type="ECO:0000259" key="1">
    <source>
        <dbReference type="PROSITE" id="PS50805"/>
    </source>
</evidence>
<dbReference type="Proteomes" id="UP000694722">
    <property type="component" value="Unplaced"/>
</dbReference>
<dbReference type="Proteomes" id="UP000694728">
    <property type="component" value="Unplaced"/>
</dbReference>
<dbReference type="Ensembl" id="ENSSSCT00060047094.1">
    <property type="protein sequence ID" value="ENSSSCP00060020174.1"/>
    <property type="gene ID" value="ENSSSCG00060034733.1"/>
</dbReference>
<dbReference type="Pfam" id="PF01352">
    <property type="entry name" value="KRAB"/>
    <property type="match status" value="1"/>
</dbReference>
<dbReference type="PROSITE" id="PS50805">
    <property type="entry name" value="KRAB"/>
    <property type="match status" value="1"/>
</dbReference>
<proteinExistence type="predicted"/>
<sequence>MSPAQGPMAAAEMLTDPEQGRVVFEDVAISFSQEEWGLLDEAQRRLYHAVMTEILALLTSPAFLC</sequence>
<evidence type="ECO:0000313" key="4">
    <source>
        <dbReference type="Proteomes" id="UP000314985"/>
    </source>
</evidence>
<dbReference type="ExpressionAtlas" id="A0A4X1ST29">
    <property type="expression patterns" value="baseline"/>
</dbReference>
<reference evidence="3" key="2">
    <citation type="submission" date="2025-05" db="UniProtKB">
        <authorList>
            <consortium name="Ensembl"/>
        </authorList>
    </citation>
    <scope>IDENTIFICATION</scope>
</reference>
<dbReference type="Ensembl" id="ENSSSCT00015101969.1">
    <property type="protein sequence ID" value="ENSSSCP00015042252.1"/>
    <property type="gene ID" value="ENSSSCG00015075739.1"/>
</dbReference>
<dbReference type="Ensembl" id="ENSSSCT00045012599.1">
    <property type="protein sequence ID" value="ENSSSCP00045008637.1"/>
    <property type="gene ID" value="ENSSSCG00045007489.1"/>
</dbReference>
<dbReference type="Proteomes" id="UP000694726">
    <property type="component" value="Unplaced"/>
</dbReference>
<dbReference type="InterPro" id="IPR036051">
    <property type="entry name" value="KRAB_dom_sf"/>
</dbReference>
<evidence type="ECO:0000313" key="3">
    <source>
        <dbReference type="Ensembl" id="ENSSSCP00070005560.1"/>
    </source>
</evidence>
<dbReference type="InterPro" id="IPR050169">
    <property type="entry name" value="Krueppel_C2H2_ZnF"/>
</dbReference>
<dbReference type="Ensembl" id="ENSSSCT00050056355.1">
    <property type="protein sequence ID" value="ENSSSCP00050023975.1"/>
    <property type="gene ID" value="ENSSSCG00050041539.1"/>
</dbReference>
<organism evidence="3 4">
    <name type="scientific">Sus scrofa</name>
    <name type="common">Pig</name>
    <dbReference type="NCBI Taxonomy" id="9823"/>
    <lineage>
        <taxon>Eukaryota</taxon>
        <taxon>Metazoa</taxon>
        <taxon>Chordata</taxon>
        <taxon>Craniata</taxon>
        <taxon>Vertebrata</taxon>
        <taxon>Euteleostomi</taxon>
        <taxon>Mammalia</taxon>
        <taxon>Eutheria</taxon>
        <taxon>Laurasiatheria</taxon>
        <taxon>Artiodactyla</taxon>
        <taxon>Suina</taxon>
        <taxon>Suidae</taxon>
        <taxon>Sus</taxon>
    </lineage>
</organism>
<dbReference type="Proteomes" id="UP000694570">
    <property type="component" value="Unplaced"/>
</dbReference>
<dbReference type="Ensembl" id="ENSSSCT00025060848.1">
    <property type="protein sequence ID" value="ENSSSCP00025025820.1"/>
    <property type="gene ID" value="ENSSSCG00025044527.1"/>
</dbReference>
<dbReference type="CDD" id="cd07765">
    <property type="entry name" value="KRAB_A-box"/>
    <property type="match status" value="1"/>
</dbReference>
<dbReference type="Proteomes" id="UP000694571">
    <property type="component" value="Unplaced"/>
</dbReference>
<name>A0A4X1ST29_PIG</name>
<dbReference type="SUPFAM" id="SSF109640">
    <property type="entry name" value="KRAB domain (Kruppel-associated box)"/>
    <property type="match status" value="1"/>
</dbReference>
<dbReference type="Ensembl" id="ENSSSCT00070006818.1">
    <property type="protein sequence ID" value="ENSSSCP00070005560.1"/>
    <property type="gene ID" value="ENSSSCG00070003608.1"/>
</dbReference>
<dbReference type="Ensembl" id="ENSSSCT00030062196.1">
    <property type="protein sequence ID" value="ENSSSCP00030028437.1"/>
    <property type="gene ID" value="ENSSSCG00030044565.1"/>
</dbReference>
<gene>
    <name evidence="2" type="primary">LOC110261312</name>
</gene>
<dbReference type="PANTHER" id="PTHR23232">
    <property type="entry name" value="KRAB DOMAIN C2H2 ZINC FINGER"/>
    <property type="match status" value="1"/>
</dbReference>
<dbReference type="Proteomes" id="UP000314985">
    <property type="component" value="Chromosome 6"/>
</dbReference>
<dbReference type="GO" id="GO:0006355">
    <property type="term" value="P:regulation of DNA-templated transcription"/>
    <property type="evidence" value="ECO:0007669"/>
    <property type="project" value="InterPro"/>
</dbReference>
<feature type="domain" description="KRAB" evidence="1">
    <location>
        <begin position="22"/>
        <end position="65"/>
    </location>
</feature>
<dbReference type="SMART" id="SM00349">
    <property type="entry name" value="KRAB"/>
    <property type="match status" value="1"/>
</dbReference>
<dbReference type="PANTHER" id="PTHR23232:SF133">
    <property type="entry name" value="RIKEN CDNA 1700020N01 GENE"/>
    <property type="match status" value="1"/>
</dbReference>
<protein>
    <recommendedName>
        <fullName evidence="1">KRAB domain-containing protein</fullName>
    </recommendedName>
</protein>